<dbReference type="SUPFAM" id="SSF52777">
    <property type="entry name" value="CoA-dependent acyltransferases"/>
    <property type="match status" value="2"/>
</dbReference>
<keyword evidence="3" id="KW-0597">Phosphoprotein</keyword>
<dbReference type="PROSITE" id="PS00455">
    <property type="entry name" value="AMP_BINDING"/>
    <property type="match status" value="1"/>
</dbReference>
<dbReference type="InterPro" id="IPR001031">
    <property type="entry name" value="Thioesterase"/>
</dbReference>
<dbReference type="FunFam" id="3.40.50.12780:FF:000012">
    <property type="entry name" value="Non-ribosomal peptide synthetase"/>
    <property type="match status" value="1"/>
</dbReference>
<dbReference type="GO" id="GO:0005737">
    <property type="term" value="C:cytoplasm"/>
    <property type="evidence" value="ECO:0007669"/>
    <property type="project" value="TreeGrafter"/>
</dbReference>
<dbReference type="InterPro" id="IPR020806">
    <property type="entry name" value="PKS_PP-bd"/>
</dbReference>
<dbReference type="Gene3D" id="3.40.50.980">
    <property type="match status" value="2"/>
</dbReference>
<evidence type="ECO:0000313" key="6">
    <source>
        <dbReference type="EMBL" id="GGC67716.1"/>
    </source>
</evidence>
<feature type="domain" description="Carrier" evidence="5">
    <location>
        <begin position="1386"/>
        <end position="1461"/>
    </location>
</feature>
<dbReference type="SMART" id="SM00824">
    <property type="entry name" value="PKS_TE"/>
    <property type="match status" value="1"/>
</dbReference>
<dbReference type="Pfam" id="PF00975">
    <property type="entry name" value="Thioesterase"/>
    <property type="match status" value="1"/>
</dbReference>
<dbReference type="InterPro" id="IPR045851">
    <property type="entry name" value="AMP-bd_C_sf"/>
</dbReference>
<dbReference type="Pfam" id="PF00668">
    <property type="entry name" value="Condensation"/>
    <property type="match status" value="1"/>
</dbReference>
<dbReference type="InterPro" id="IPR000873">
    <property type="entry name" value="AMP-dep_synth/lig_dom"/>
</dbReference>
<reference evidence="6" key="2">
    <citation type="submission" date="2020-09" db="EMBL/GenBank/DDBJ databases">
        <authorList>
            <person name="Sun Q."/>
            <person name="Zhou Y."/>
        </authorList>
    </citation>
    <scope>NUCLEOTIDE SEQUENCE</scope>
    <source>
        <strain evidence="6">CGMCC 1.15343</strain>
    </source>
</reference>
<dbReference type="Proteomes" id="UP000651668">
    <property type="component" value="Unassembled WGS sequence"/>
</dbReference>
<dbReference type="RefSeq" id="WP_188626892.1">
    <property type="nucleotide sequence ID" value="NZ_BMIL01000006.1"/>
</dbReference>
<dbReference type="InterPro" id="IPR029063">
    <property type="entry name" value="SAM-dependent_MTases_sf"/>
</dbReference>
<evidence type="ECO:0000256" key="2">
    <source>
        <dbReference type="ARBA" id="ARBA00022450"/>
    </source>
</evidence>
<evidence type="ECO:0000259" key="5">
    <source>
        <dbReference type="PROSITE" id="PS50075"/>
    </source>
</evidence>
<evidence type="ECO:0000256" key="1">
    <source>
        <dbReference type="ARBA" id="ARBA00001957"/>
    </source>
</evidence>
<sequence length="1734" mass="194801">MPKYTPVDFNPFSETKEIEKITPTNDSQKEIWLACMFGGDEANLAYNESISVELCGDLQIKEFNQAVNEVVLRHEALRSTFSADGESLFTYRSFPVAFELEDISIYGPSSRKFLDDYIQQELSVPLNLQEGPLFKVYLHKLADNLHVFTIIKHHAIADGWSSGIFLEDLSKLYNSNIKGKPLNMPRPAQMSDYVKEERRFKASADYLQTEDYWINLYKGKVPVVDLPTDFPRTSPRTYKGMRLDFELSAETLELTKAFARKSGASLVTTLLAAFEIFLYSKTNQKDLVVGLPASGQAASGLNDVIGHCVNLLPIKTTINPTLSFKQYLKIRKSAILDAYEHQRLTFGSLIKKLYIPRDGSRITLVPVIFNIDMGMDQAVSFEGLQHRLISNPRAYETFDIFLNATGSKNKLTLEWSFNTGLFSTQTIERYHQDLNTLLDQIVRNPDTDISHLIHNEKVSVAAPGKNNQQDFSSINELLEEAYQSYPDRHAVSFNDSSLKYNELKLKVEQLARKLSYEGVKTGDFVGVSMDRSLEMLISLLAILKLGAVYLPLDPSYPKERIEFMLEDSDAKYLLISRKYSGFFKGEKTEIIVEIEEQGTLNTKAPDFKRVMADDLAYVLYTSGSTGKPKGVKISHGNLANFLLSMLEQPGVTLNDRLLAITTISFDIAGLELFLPLIAGAEVVIADTPSTKDGRLLKDLLLSRNITVMQATPSTWQMLMDSGWAGSPSIRMLAGGEPLSDHMAKALLSRGSELWNMYGPTETTIWSTLKRIEYTNLSITIGYPIRNTQVYILDEHGREVQHGITGEICIAGHGVSQGYLNRPELTEEKFINDPQQPAGAKKIYRTGDLGTIIPNGEIHCHGRIDQQVKIRGHRIELGEIESILSAAPGIKQGIVTVNESDRQEKKLVAYVTLEDEPENEDTLSWKDRWETLYNIGAEINKNESLPDQNLDGTLLDYYENGKELAVQSEEWLRTSVERIKSLRPTKVYEIGSGAGQILYELADDVQFYFATDYAKTAIDKLKETLSSDPDKWGHVDAAVASADDFSAVADKKFDLVLLHSVAQYFPSGDYLVDVIRKALNSIEGTGCIFIGDMQGQNSLEMCHAMDHLPKASEGSSLAAFKEVIANRVRIEDELVADPAFFYGLKNMFPDIKAVNIQLRKGKSINEITKYHYDVWIFVGVEKQVVTPDVSYVWHSGIKEAEIGNLLRKHRSSVVELKGVYNSRTAKDCHLLKLMHNAEASRTISEIKSEVNAVSAGMDPDAFWAIAEQLGFTAHVRWSSDGTDGSFDVVFIPSSFGDVLPYPPATVANLSDHDNQIRTPFSKQRVQLSQDQVSRWKAYVSNLLPSIMIPDEFVGLKKFPLTPNGKIDRKMLPAPELKQVETRIDGQLPSTENERLVAAIWAEALGLENIHVTDDFFELGGHSLLAMKVMVAIEKQTGKRLPLATLFDNPTLAKMALQLEEDKPRTAWSALVPIRTGGTKKPLFLIHGGGMNILVFKNLSAHFDDDQPIYGIQALGLNYETKVPPTIEKIVAKYLEEILLVEEHGPYMLAGYSLGGILVYEMARQLKAMGKEISIVGVIDTFASTGEDLTDTKQLLKKVSRQFNKVPFFTKSFLKYPADTLSYQKTILKRKLKGVLNTELTDRQFELSDYEAEIYERYSTALSKYKLVPDDIKVTLFRATKRIYYLDDNEYLGWKAFARKGVRVLEVPGDHKTFLYPPHDKELVQVLQEAINLITR</sequence>
<dbReference type="CDD" id="cd02440">
    <property type="entry name" value="AdoMet_MTases"/>
    <property type="match status" value="1"/>
</dbReference>
<dbReference type="Gene3D" id="2.30.38.10">
    <property type="entry name" value="Luciferase, Domain 3"/>
    <property type="match status" value="1"/>
</dbReference>
<dbReference type="FunFam" id="3.40.50.980:FF:000001">
    <property type="entry name" value="Non-ribosomal peptide synthetase"/>
    <property type="match status" value="1"/>
</dbReference>
<dbReference type="InterPro" id="IPR020802">
    <property type="entry name" value="TesA-like"/>
</dbReference>
<accession>A0A916XF79</accession>
<dbReference type="InterPro" id="IPR020845">
    <property type="entry name" value="AMP-binding_CS"/>
</dbReference>
<dbReference type="SUPFAM" id="SSF53335">
    <property type="entry name" value="S-adenosyl-L-methionine-dependent methyltransferases"/>
    <property type="match status" value="1"/>
</dbReference>
<dbReference type="NCBIfam" id="TIGR01733">
    <property type="entry name" value="AA-adenyl-dom"/>
    <property type="match status" value="1"/>
</dbReference>
<dbReference type="InterPro" id="IPR023213">
    <property type="entry name" value="CAT-like_dom_sf"/>
</dbReference>
<dbReference type="GO" id="GO:0043041">
    <property type="term" value="P:amino acid activation for nonribosomal peptide biosynthetic process"/>
    <property type="evidence" value="ECO:0007669"/>
    <property type="project" value="TreeGrafter"/>
</dbReference>
<dbReference type="SUPFAM" id="SSF53474">
    <property type="entry name" value="alpha/beta-Hydrolases"/>
    <property type="match status" value="1"/>
</dbReference>
<dbReference type="PANTHER" id="PTHR45527">
    <property type="entry name" value="NONRIBOSOMAL PEPTIDE SYNTHETASE"/>
    <property type="match status" value="1"/>
</dbReference>
<evidence type="ECO:0000313" key="7">
    <source>
        <dbReference type="Proteomes" id="UP000651668"/>
    </source>
</evidence>
<dbReference type="SUPFAM" id="SSF56801">
    <property type="entry name" value="Acetyl-CoA synthetase-like"/>
    <property type="match status" value="1"/>
</dbReference>
<dbReference type="GO" id="GO:0031177">
    <property type="term" value="F:phosphopantetheine binding"/>
    <property type="evidence" value="ECO:0007669"/>
    <property type="project" value="InterPro"/>
</dbReference>
<dbReference type="InterPro" id="IPR009081">
    <property type="entry name" value="PP-bd_ACP"/>
</dbReference>
<dbReference type="Pfam" id="PF00550">
    <property type="entry name" value="PP-binding"/>
    <property type="match status" value="1"/>
</dbReference>
<evidence type="ECO:0000256" key="4">
    <source>
        <dbReference type="ARBA" id="ARBA00022737"/>
    </source>
</evidence>
<dbReference type="Pfam" id="PF00501">
    <property type="entry name" value="AMP-binding"/>
    <property type="match status" value="1"/>
</dbReference>
<comment type="caution">
    <text evidence="6">The sequence shown here is derived from an EMBL/GenBank/DDBJ whole genome shotgun (WGS) entry which is preliminary data.</text>
</comment>
<gene>
    <name evidence="6" type="ORF">GCM10011387_21430</name>
</gene>
<dbReference type="Gene3D" id="3.30.559.30">
    <property type="entry name" value="Nonribosomal peptide synthetase, condensation domain"/>
    <property type="match status" value="1"/>
</dbReference>
<protein>
    <recommendedName>
        <fullName evidence="5">Carrier domain-containing protein</fullName>
    </recommendedName>
</protein>
<dbReference type="InterPro" id="IPR010071">
    <property type="entry name" value="AA_adenyl_dom"/>
</dbReference>
<dbReference type="InterPro" id="IPR036736">
    <property type="entry name" value="ACP-like_sf"/>
</dbReference>
<comment type="cofactor">
    <cofactor evidence="1">
        <name>pantetheine 4'-phosphate</name>
        <dbReference type="ChEBI" id="CHEBI:47942"/>
    </cofactor>
</comment>
<dbReference type="InterPro" id="IPR029058">
    <property type="entry name" value="AB_hydrolase_fold"/>
</dbReference>
<dbReference type="InterPro" id="IPR013217">
    <property type="entry name" value="Methyltransf_12"/>
</dbReference>
<dbReference type="Gene3D" id="3.40.50.150">
    <property type="entry name" value="Vaccinia Virus protein VP39"/>
    <property type="match status" value="1"/>
</dbReference>
<dbReference type="Gene3D" id="3.30.559.10">
    <property type="entry name" value="Chloramphenicol acetyltransferase-like domain"/>
    <property type="match status" value="1"/>
</dbReference>
<keyword evidence="7" id="KW-1185">Reference proteome</keyword>
<dbReference type="Pfam" id="PF08242">
    <property type="entry name" value="Methyltransf_12"/>
    <property type="match status" value="1"/>
</dbReference>
<reference evidence="6" key="1">
    <citation type="journal article" date="2014" name="Int. J. Syst. Evol. Microbiol.">
        <title>Complete genome sequence of Corynebacterium casei LMG S-19264T (=DSM 44701T), isolated from a smear-ripened cheese.</title>
        <authorList>
            <consortium name="US DOE Joint Genome Institute (JGI-PGF)"/>
            <person name="Walter F."/>
            <person name="Albersmeier A."/>
            <person name="Kalinowski J."/>
            <person name="Ruckert C."/>
        </authorList>
    </citation>
    <scope>NUCLEOTIDE SEQUENCE</scope>
    <source>
        <strain evidence="6">CGMCC 1.15343</strain>
    </source>
</reference>
<dbReference type="Gene3D" id="3.30.300.30">
    <property type="match status" value="2"/>
</dbReference>
<dbReference type="CDD" id="cd19531">
    <property type="entry name" value="LCL_NRPS-like"/>
    <property type="match status" value="1"/>
</dbReference>
<dbReference type="InterPro" id="IPR001242">
    <property type="entry name" value="Condensation_dom"/>
</dbReference>
<dbReference type="SUPFAM" id="SSF47336">
    <property type="entry name" value="ACP-like"/>
    <property type="match status" value="1"/>
</dbReference>
<dbReference type="EMBL" id="BMIL01000006">
    <property type="protein sequence ID" value="GGC67716.1"/>
    <property type="molecule type" value="Genomic_DNA"/>
</dbReference>
<dbReference type="PANTHER" id="PTHR45527:SF1">
    <property type="entry name" value="FATTY ACID SYNTHASE"/>
    <property type="match status" value="1"/>
</dbReference>
<dbReference type="PROSITE" id="PS50075">
    <property type="entry name" value="CARRIER"/>
    <property type="match status" value="1"/>
</dbReference>
<keyword evidence="2" id="KW-0596">Phosphopantetheine</keyword>
<dbReference type="Gene3D" id="1.10.1200.10">
    <property type="entry name" value="ACP-like"/>
    <property type="match status" value="1"/>
</dbReference>
<name>A0A916XF79_9SPHI</name>
<dbReference type="GO" id="GO:0009403">
    <property type="term" value="P:toxin biosynthetic process"/>
    <property type="evidence" value="ECO:0007669"/>
    <property type="project" value="UniProtKB-ARBA"/>
</dbReference>
<proteinExistence type="predicted"/>
<organism evidence="6 7">
    <name type="scientific">Pedobacter quisquiliarum</name>
    <dbReference type="NCBI Taxonomy" id="1834438"/>
    <lineage>
        <taxon>Bacteria</taxon>
        <taxon>Pseudomonadati</taxon>
        <taxon>Bacteroidota</taxon>
        <taxon>Sphingobacteriia</taxon>
        <taxon>Sphingobacteriales</taxon>
        <taxon>Sphingobacteriaceae</taxon>
        <taxon>Pedobacter</taxon>
    </lineage>
</organism>
<dbReference type="Gene3D" id="3.40.50.1820">
    <property type="entry name" value="alpha/beta hydrolase"/>
    <property type="match status" value="1"/>
</dbReference>
<dbReference type="SMART" id="SM00823">
    <property type="entry name" value="PKS_PP"/>
    <property type="match status" value="1"/>
</dbReference>
<evidence type="ECO:0000256" key="3">
    <source>
        <dbReference type="ARBA" id="ARBA00022553"/>
    </source>
</evidence>
<dbReference type="GO" id="GO:0003824">
    <property type="term" value="F:catalytic activity"/>
    <property type="evidence" value="ECO:0007669"/>
    <property type="project" value="InterPro"/>
</dbReference>
<dbReference type="FunFam" id="1.10.1200.10:FF:000005">
    <property type="entry name" value="Nonribosomal peptide synthetase 1"/>
    <property type="match status" value="1"/>
</dbReference>
<keyword evidence="4" id="KW-0677">Repeat</keyword>